<dbReference type="CDD" id="cd00118">
    <property type="entry name" value="LysM"/>
    <property type="match status" value="2"/>
</dbReference>
<dbReference type="AlphaFoldDB" id="A0A2Z3J9U8"/>
<evidence type="ECO:0000313" key="4">
    <source>
        <dbReference type="EMBL" id="AWN21853.1"/>
    </source>
</evidence>
<evidence type="ECO:0000313" key="5">
    <source>
        <dbReference type="Proteomes" id="UP000245368"/>
    </source>
</evidence>
<dbReference type="InterPro" id="IPR036779">
    <property type="entry name" value="LysM_dom_sf"/>
</dbReference>
<evidence type="ECO:0000259" key="3">
    <source>
        <dbReference type="PROSITE" id="PS51782"/>
    </source>
</evidence>
<dbReference type="OrthoDB" id="9814460at2"/>
<protein>
    <submittedName>
        <fullName evidence="4">Peptidase M23</fullName>
    </submittedName>
</protein>
<name>A0A2Z3J9U8_9DEIO</name>
<gene>
    <name evidence="4" type="ORF">DKM44_00225</name>
</gene>
<dbReference type="Gene3D" id="3.10.350.10">
    <property type="entry name" value="LysM domain"/>
    <property type="match status" value="2"/>
</dbReference>
<keyword evidence="1 2" id="KW-0732">Signal</keyword>
<dbReference type="Gene3D" id="2.70.70.10">
    <property type="entry name" value="Glucose Permease (Domain IIA)"/>
    <property type="match status" value="1"/>
</dbReference>
<dbReference type="PANTHER" id="PTHR21666:SF289">
    <property type="entry name" value="L-ALA--D-GLU ENDOPEPTIDASE"/>
    <property type="match status" value="1"/>
</dbReference>
<dbReference type="PANTHER" id="PTHR21666">
    <property type="entry name" value="PEPTIDASE-RELATED"/>
    <property type="match status" value="1"/>
</dbReference>
<dbReference type="GO" id="GO:0004222">
    <property type="term" value="F:metalloendopeptidase activity"/>
    <property type="evidence" value="ECO:0007669"/>
    <property type="project" value="TreeGrafter"/>
</dbReference>
<dbReference type="CDD" id="cd12797">
    <property type="entry name" value="M23_peptidase"/>
    <property type="match status" value="1"/>
</dbReference>
<dbReference type="SUPFAM" id="SSF51261">
    <property type="entry name" value="Duplicated hybrid motif"/>
    <property type="match status" value="1"/>
</dbReference>
<dbReference type="InterPro" id="IPR016047">
    <property type="entry name" value="M23ase_b-sheet_dom"/>
</dbReference>
<feature type="signal peptide" evidence="2">
    <location>
        <begin position="1"/>
        <end position="37"/>
    </location>
</feature>
<accession>A0A2Z3J9U8</accession>
<keyword evidence="5" id="KW-1185">Reference proteome</keyword>
<organism evidence="4 5">
    <name type="scientific">Deinococcus irradiatisoli</name>
    <dbReference type="NCBI Taxonomy" id="2202254"/>
    <lineage>
        <taxon>Bacteria</taxon>
        <taxon>Thermotogati</taxon>
        <taxon>Deinococcota</taxon>
        <taxon>Deinococci</taxon>
        <taxon>Deinococcales</taxon>
        <taxon>Deinococcaceae</taxon>
        <taxon>Deinococcus</taxon>
    </lineage>
</organism>
<feature type="chain" id="PRO_5016432116" evidence="2">
    <location>
        <begin position="38"/>
        <end position="299"/>
    </location>
</feature>
<dbReference type="KEGG" id="dez:DKM44_00225"/>
<dbReference type="InterPro" id="IPR011055">
    <property type="entry name" value="Dup_hybrid_motif"/>
</dbReference>
<dbReference type="SMART" id="SM00257">
    <property type="entry name" value="LysM"/>
    <property type="match status" value="2"/>
</dbReference>
<dbReference type="InterPro" id="IPR050570">
    <property type="entry name" value="Cell_wall_metabolism_enzyme"/>
</dbReference>
<dbReference type="PROSITE" id="PS51782">
    <property type="entry name" value="LYSM"/>
    <property type="match status" value="2"/>
</dbReference>
<feature type="domain" description="LysM" evidence="3">
    <location>
        <begin position="39"/>
        <end position="84"/>
    </location>
</feature>
<dbReference type="EMBL" id="CP029494">
    <property type="protein sequence ID" value="AWN21853.1"/>
    <property type="molecule type" value="Genomic_DNA"/>
</dbReference>
<dbReference type="RefSeq" id="WP_109824418.1">
    <property type="nucleotide sequence ID" value="NZ_CP029494.1"/>
</dbReference>
<dbReference type="Pfam" id="PF01551">
    <property type="entry name" value="Peptidase_M23"/>
    <property type="match status" value="1"/>
</dbReference>
<evidence type="ECO:0000256" key="1">
    <source>
        <dbReference type="ARBA" id="ARBA00022729"/>
    </source>
</evidence>
<dbReference type="SUPFAM" id="SSF54106">
    <property type="entry name" value="LysM domain"/>
    <property type="match status" value="2"/>
</dbReference>
<dbReference type="Proteomes" id="UP000245368">
    <property type="component" value="Chromosome"/>
</dbReference>
<sequence length="299" mass="32143">MSLAVKPRPTRRAAPKFSRLIVAAALLPTLLWCPAQAAGSYRVQSGDNLTVIARRYGLTVAQLRAANPQLGNPSALRASATLHLPDAHKPATSHRVRSGENLSGIAAQYHLSLGQLIRANSGLSASKLVQIGKLLYIPARRVVTAAKVKSAPARAHRSGAVVRAASVRPPSGSSWLWPVQGWISSGFGERSLDGDSEMHYGLDIVVPENTAVRAARAGKVIESRADFARGWGWTIIVDHGDGWKTRYAHLSRNLARVGDTVVRGQIIARSGNSGRSTGPHLHYGTYLWDVPKNPLSLMD</sequence>
<evidence type="ECO:0000256" key="2">
    <source>
        <dbReference type="SAM" id="SignalP"/>
    </source>
</evidence>
<proteinExistence type="predicted"/>
<reference evidence="4 5" key="1">
    <citation type="submission" date="2018-05" db="EMBL/GenBank/DDBJ databases">
        <title>Complete Genome Sequence of Deinococcus sp. strain 17bor-2.</title>
        <authorList>
            <person name="Srinivasan S."/>
        </authorList>
    </citation>
    <scope>NUCLEOTIDE SEQUENCE [LARGE SCALE GENOMIC DNA]</scope>
    <source>
        <strain evidence="4 5">17bor-2</strain>
    </source>
</reference>
<dbReference type="Pfam" id="PF01476">
    <property type="entry name" value="LysM"/>
    <property type="match status" value="2"/>
</dbReference>
<feature type="domain" description="LysM" evidence="3">
    <location>
        <begin position="92"/>
        <end position="137"/>
    </location>
</feature>
<dbReference type="InterPro" id="IPR018392">
    <property type="entry name" value="LysM"/>
</dbReference>